<sequence>MNSNFLFLFRKCQRKQCEWKLKHSETEISMLQPSVSMTFLYLIPF</sequence>
<evidence type="ECO:0000313" key="1">
    <source>
        <dbReference type="EMBL" id="JAH60951.1"/>
    </source>
</evidence>
<name>A0A0E9U557_ANGAN</name>
<reference evidence="1" key="2">
    <citation type="journal article" date="2015" name="Fish Shellfish Immunol.">
        <title>Early steps in the European eel (Anguilla anguilla)-Vibrio vulnificus interaction in the gills: Role of the RtxA13 toxin.</title>
        <authorList>
            <person name="Callol A."/>
            <person name="Pajuelo D."/>
            <person name="Ebbesson L."/>
            <person name="Teles M."/>
            <person name="MacKenzie S."/>
            <person name="Amaro C."/>
        </authorList>
    </citation>
    <scope>NUCLEOTIDE SEQUENCE</scope>
</reference>
<dbReference type="AlphaFoldDB" id="A0A0E9U557"/>
<proteinExistence type="predicted"/>
<protein>
    <submittedName>
        <fullName evidence="1">Uncharacterized protein</fullName>
    </submittedName>
</protein>
<organism evidence="1">
    <name type="scientific">Anguilla anguilla</name>
    <name type="common">European freshwater eel</name>
    <name type="synonym">Muraena anguilla</name>
    <dbReference type="NCBI Taxonomy" id="7936"/>
    <lineage>
        <taxon>Eukaryota</taxon>
        <taxon>Metazoa</taxon>
        <taxon>Chordata</taxon>
        <taxon>Craniata</taxon>
        <taxon>Vertebrata</taxon>
        <taxon>Euteleostomi</taxon>
        <taxon>Actinopterygii</taxon>
        <taxon>Neopterygii</taxon>
        <taxon>Teleostei</taxon>
        <taxon>Anguilliformes</taxon>
        <taxon>Anguillidae</taxon>
        <taxon>Anguilla</taxon>
    </lineage>
</organism>
<reference evidence="1" key="1">
    <citation type="submission" date="2014-11" db="EMBL/GenBank/DDBJ databases">
        <authorList>
            <person name="Amaro Gonzalez C."/>
        </authorList>
    </citation>
    <scope>NUCLEOTIDE SEQUENCE</scope>
</reference>
<dbReference type="EMBL" id="GBXM01047626">
    <property type="protein sequence ID" value="JAH60951.1"/>
    <property type="molecule type" value="Transcribed_RNA"/>
</dbReference>
<accession>A0A0E9U557</accession>